<dbReference type="EMBL" id="BK014795">
    <property type="protein sequence ID" value="DAD76066.1"/>
    <property type="molecule type" value="Genomic_DNA"/>
</dbReference>
<protein>
    <submittedName>
        <fullName evidence="1">Tailspike protein</fullName>
    </submittedName>
</protein>
<sequence length="1226" mass="140885">MSEKDNNVMPLATDPHNLGEFDNVYDAMRRYPNGGVDGDYIYILGVQHFWNVNRQSWGILKDKEDNLVQMVEDFIGLFERRGYVFAGYALPDTTPVSGLDNIFYIAAKNGAYTHFGSDLKLLNEVAILRKPRRSSIWIKDSMDIPNSERIDVIDDAISRINVDIKTIKSAIIGMENDLDGVHDSIDDINKDIDAFKKETSENFEEVNSDLDKVEKRLDYIPKESFLSAHPAGFKPDIDLTPEITVDRAWRDHEGNVIRDTYITRSGLRNEIIDITNQQVTDLKPGSVDPDDLSEATKQLIGNKSITNLPDEEDITVLENQTLKLKDKEYAPKDYSGMGRVYLRKHYVNGVNTLTQHMMRKPNTIYIIQYDYCLAGQTIEVPDNCVLDFQGGSLRNGKLIGYNTRISGKTINIFDNIKLGGRFLDDLNPLSFNINLLDWTSTYDLLYSLHTTAISMGVNVNYKDVRRINIEIPSVFNSIPLSNTTDFNNCEFHIRNNSKDCYLFARGDERPLITLDIDPILLKGVDYSSVPELNNGKFILIVKDNNLWSKRILNQGDLNIYRYDVIIIQDGFARNIPIQPYDTIDSDPIFYAVDVREDKNPTICNGKFFRENSTKLTKLFNIKKVDGMMIKDLYVYTDKNNVPKDMKADATFYFNFVTNLTLDNVYQMNTYSDAANAITHGYFLSVFNGFNIKLININAHDNDWGVIGCRCINTAFVDKSSINRFDIHTYGTHVTIRDSIISNKFCQIGDYYGDIVFDNCIFNKCSSPLVHEHTYNYMTKYNIYLKNCTINGSDNLVHYLYSHMDVAPIRVEQNKKYLPNIYIEGLTVNLLKDKVFKLILNNGNWKKSSLYEGIYGLENVVLKNLVINYDKDDSREYTYMNLQYEQIDLLSCPNIVIDNCVFGKVIKGSELKLINSNLNVETLRVQYTLLRPNTKGKFTIKNSLIALPTKEYCPYDFIVENSDIINVRTSSLEENKYNNYMFVNCNLHFNRYGNTLDEGYAGNYVNCKFLMYRDKPSIYFESILDNWETNIINCSTNKQDYGTILYNNPFIPYSVENSHIIKNEFKKTRLSKTTINGISYVLLEQDTPESIEKIPYDAYNYARFLREKSLPLNFQRVKISGEEDAKWVNKAVSVIIAGSTNDMPKTGSITGLTYYDWDKRKLFVWSGERWRNAGTGFESKFEVIGSTNSRPTDLSIDEKGFQYYDTILNKPIWWTGTNWVDATGATV</sequence>
<evidence type="ECO:0000313" key="1">
    <source>
        <dbReference type="EMBL" id="DAD76066.1"/>
    </source>
</evidence>
<reference evidence="1" key="1">
    <citation type="journal article" date="2021" name="Proc. Natl. Acad. Sci. U.S.A.">
        <title>A Catalog of Tens of Thousands of Viruses from Human Metagenomes Reveals Hidden Associations with Chronic Diseases.</title>
        <authorList>
            <person name="Tisza M.J."/>
            <person name="Buck C.B."/>
        </authorList>
    </citation>
    <scope>NUCLEOTIDE SEQUENCE</scope>
    <source>
        <strain evidence="1">CtIi96</strain>
    </source>
</reference>
<organism evidence="1">
    <name type="scientific">Podoviridae sp. ctIi96</name>
    <dbReference type="NCBI Taxonomy" id="2826550"/>
    <lineage>
        <taxon>Viruses</taxon>
        <taxon>Duplodnaviria</taxon>
        <taxon>Heunggongvirae</taxon>
        <taxon>Uroviricota</taxon>
        <taxon>Caudoviricetes</taxon>
    </lineage>
</organism>
<accession>A0A8S5M1F5</accession>
<proteinExistence type="predicted"/>
<name>A0A8S5M1F5_9CAUD</name>